<gene>
    <name evidence="2" type="ORF">POL72_00660</name>
</gene>
<organism evidence="2 3">
    <name type="scientific">Sorangium atrum</name>
    <dbReference type="NCBI Taxonomy" id="2995308"/>
    <lineage>
        <taxon>Bacteria</taxon>
        <taxon>Pseudomonadati</taxon>
        <taxon>Myxococcota</taxon>
        <taxon>Polyangia</taxon>
        <taxon>Polyangiales</taxon>
        <taxon>Polyangiaceae</taxon>
        <taxon>Sorangium</taxon>
    </lineage>
</organism>
<comment type="caution">
    <text evidence="2">The sequence shown here is derived from an EMBL/GenBank/DDBJ whole genome shotgun (WGS) entry which is preliminary data.</text>
</comment>
<evidence type="ECO:0000313" key="3">
    <source>
        <dbReference type="Proteomes" id="UP001217485"/>
    </source>
</evidence>
<feature type="compositionally biased region" description="Basic and acidic residues" evidence="1">
    <location>
        <begin position="62"/>
        <end position="85"/>
    </location>
</feature>
<feature type="region of interest" description="Disordered" evidence="1">
    <location>
        <begin position="56"/>
        <end position="85"/>
    </location>
</feature>
<proteinExistence type="predicted"/>
<evidence type="ECO:0000313" key="2">
    <source>
        <dbReference type="EMBL" id="MDC0676231.1"/>
    </source>
</evidence>
<protein>
    <submittedName>
        <fullName evidence="2">Uncharacterized protein</fullName>
    </submittedName>
</protein>
<reference evidence="2 3" key="1">
    <citation type="submission" date="2023-01" db="EMBL/GenBank/DDBJ databases">
        <title>Minimal conservation of predation-associated metabolite biosynthetic gene clusters underscores biosynthetic potential of Myxococcota including descriptions for ten novel species: Archangium lansinium sp. nov., Myxococcus landrumus sp. nov., Nannocystis bai.</title>
        <authorList>
            <person name="Ahearne A."/>
            <person name="Stevens C."/>
            <person name="Dowd S."/>
        </authorList>
    </citation>
    <scope>NUCLEOTIDE SEQUENCE [LARGE SCALE GENOMIC DNA]</scope>
    <source>
        <strain evidence="2 3">WIWO2</strain>
    </source>
</reference>
<dbReference type="EMBL" id="JAQNDK010000001">
    <property type="protein sequence ID" value="MDC0676231.1"/>
    <property type="molecule type" value="Genomic_DNA"/>
</dbReference>
<keyword evidence="3" id="KW-1185">Reference proteome</keyword>
<evidence type="ECO:0000256" key="1">
    <source>
        <dbReference type="SAM" id="MobiDB-lite"/>
    </source>
</evidence>
<accession>A0ABT5BPZ8</accession>
<name>A0ABT5BPZ8_9BACT</name>
<dbReference type="RefSeq" id="WP_272092938.1">
    <property type="nucleotide sequence ID" value="NZ_JAQNDK010000001.1"/>
</dbReference>
<sequence>MLSSTDQTRWTVKTRVALGTDVREPRRLSYGGALYLYFAVLGKDPTKFEPQGTTFAVYEGPGPRRDPPVRPPQPERDGELRSRHG</sequence>
<dbReference type="Proteomes" id="UP001217485">
    <property type="component" value="Unassembled WGS sequence"/>
</dbReference>